<evidence type="ECO:0000256" key="5">
    <source>
        <dbReference type="SAM" id="MobiDB-lite"/>
    </source>
</evidence>
<gene>
    <name evidence="9" type="ORF">GCM10007368_29020</name>
</gene>
<keyword evidence="4 6" id="KW-0472">Membrane</keyword>
<keyword evidence="3 6" id="KW-1133">Transmembrane helix</keyword>
<evidence type="ECO:0000256" key="2">
    <source>
        <dbReference type="ARBA" id="ARBA00022692"/>
    </source>
</evidence>
<feature type="transmembrane region" description="Helical" evidence="6">
    <location>
        <begin position="69"/>
        <end position="90"/>
    </location>
</feature>
<dbReference type="InterPro" id="IPR039421">
    <property type="entry name" value="Type_1_exporter"/>
</dbReference>
<dbReference type="PROSITE" id="PS00211">
    <property type="entry name" value="ABC_TRANSPORTER_1"/>
    <property type="match status" value="1"/>
</dbReference>
<feature type="region of interest" description="Disordered" evidence="5">
    <location>
        <begin position="572"/>
        <end position="613"/>
    </location>
</feature>
<feature type="compositionally biased region" description="Acidic residues" evidence="5">
    <location>
        <begin position="580"/>
        <end position="589"/>
    </location>
</feature>
<dbReference type="PANTHER" id="PTHR43394">
    <property type="entry name" value="ATP-DEPENDENT PERMEASE MDL1, MITOCHONDRIAL"/>
    <property type="match status" value="1"/>
</dbReference>
<keyword evidence="10" id="KW-1185">Reference proteome</keyword>
<evidence type="ECO:0000259" key="7">
    <source>
        <dbReference type="PROSITE" id="PS50893"/>
    </source>
</evidence>
<feature type="transmembrane region" description="Helical" evidence="6">
    <location>
        <begin position="147"/>
        <end position="165"/>
    </location>
</feature>
<organism evidence="9 10">
    <name type="scientific">Isoptericola cucumis</name>
    <dbReference type="NCBI Taxonomy" id="1776856"/>
    <lineage>
        <taxon>Bacteria</taxon>
        <taxon>Bacillati</taxon>
        <taxon>Actinomycetota</taxon>
        <taxon>Actinomycetes</taxon>
        <taxon>Micrococcales</taxon>
        <taxon>Promicromonosporaceae</taxon>
        <taxon>Isoptericola</taxon>
    </lineage>
</organism>
<accession>A0ABQ2B858</accession>
<reference evidence="10" key="1">
    <citation type="journal article" date="2019" name="Int. J. Syst. Evol. Microbiol.">
        <title>The Global Catalogue of Microorganisms (GCM) 10K type strain sequencing project: providing services to taxonomists for standard genome sequencing and annotation.</title>
        <authorList>
            <consortium name="The Broad Institute Genomics Platform"/>
            <consortium name="The Broad Institute Genome Sequencing Center for Infectious Disease"/>
            <person name="Wu L."/>
            <person name="Ma J."/>
        </authorList>
    </citation>
    <scope>NUCLEOTIDE SEQUENCE [LARGE SCALE GENOMIC DNA]</scope>
    <source>
        <strain evidence="10">CCM 8653</strain>
    </source>
</reference>
<comment type="caution">
    <text evidence="9">The sequence shown here is derived from an EMBL/GenBank/DDBJ whole genome shotgun (WGS) entry which is preliminary data.</text>
</comment>
<dbReference type="InterPro" id="IPR011527">
    <property type="entry name" value="ABC1_TM_dom"/>
</dbReference>
<dbReference type="PROSITE" id="PS50929">
    <property type="entry name" value="ABC_TM1F"/>
    <property type="match status" value="1"/>
</dbReference>
<dbReference type="InterPro" id="IPR017871">
    <property type="entry name" value="ABC_transporter-like_CS"/>
</dbReference>
<dbReference type="SUPFAM" id="SSF90123">
    <property type="entry name" value="ABC transporter transmembrane region"/>
    <property type="match status" value="1"/>
</dbReference>
<dbReference type="Pfam" id="PF00664">
    <property type="entry name" value="ABC_membrane"/>
    <property type="match status" value="1"/>
</dbReference>
<dbReference type="InterPro" id="IPR027417">
    <property type="entry name" value="P-loop_NTPase"/>
</dbReference>
<dbReference type="RefSeq" id="WP_188524433.1">
    <property type="nucleotide sequence ID" value="NZ_BMDG01000010.1"/>
</dbReference>
<name>A0ABQ2B858_9MICO</name>
<dbReference type="Proteomes" id="UP000632535">
    <property type="component" value="Unassembled WGS sequence"/>
</dbReference>
<dbReference type="Pfam" id="PF00005">
    <property type="entry name" value="ABC_tran"/>
    <property type="match status" value="1"/>
</dbReference>
<dbReference type="InterPro" id="IPR003439">
    <property type="entry name" value="ABC_transporter-like_ATP-bd"/>
</dbReference>
<proteinExistence type="predicted"/>
<comment type="subcellular location">
    <subcellularLocation>
        <location evidence="1">Cell membrane</location>
        <topology evidence="1">Multi-pass membrane protein</topology>
    </subcellularLocation>
</comment>
<dbReference type="InterPro" id="IPR036640">
    <property type="entry name" value="ABC1_TM_sf"/>
</dbReference>
<feature type="compositionally biased region" description="Basic and acidic residues" evidence="5">
    <location>
        <begin position="590"/>
        <end position="613"/>
    </location>
</feature>
<evidence type="ECO:0000256" key="1">
    <source>
        <dbReference type="ARBA" id="ARBA00004651"/>
    </source>
</evidence>
<dbReference type="Gene3D" id="3.40.50.300">
    <property type="entry name" value="P-loop containing nucleotide triphosphate hydrolases"/>
    <property type="match status" value="1"/>
</dbReference>
<feature type="transmembrane region" description="Helical" evidence="6">
    <location>
        <begin position="291"/>
        <end position="313"/>
    </location>
</feature>
<feature type="transmembrane region" description="Helical" evidence="6">
    <location>
        <begin position="36"/>
        <end position="57"/>
    </location>
</feature>
<feature type="domain" description="ABC transmembrane type-1" evidence="8">
    <location>
        <begin position="35"/>
        <end position="314"/>
    </location>
</feature>
<feature type="domain" description="ABC transporter" evidence="7">
    <location>
        <begin position="326"/>
        <end position="570"/>
    </location>
</feature>
<dbReference type="SUPFAM" id="SSF52540">
    <property type="entry name" value="P-loop containing nucleoside triphosphate hydrolases"/>
    <property type="match status" value="1"/>
</dbReference>
<keyword evidence="2 6" id="KW-0812">Transmembrane</keyword>
<evidence type="ECO:0000313" key="10">
    <source>
        <dbReference type="Proteomes" id="UP000632535"/>
    </source>
</evidence>
<feature type="transmembrane region" description="Helical" evidence="6">
    <location>
        <begin position="260"/>
        <end position="279"/>
    </location>
</feature>
<evidence type="ECO:0000259" key="8">
    <source>
        <dbReference type="PROSITE" id="PS50929"/>
    </source>
</evidence>
<evidence type="ECO:0000313" key="9">
    <source>
        <dbReference type="EMBL" id="GGI09992.1"/>
    </source>
</evidence>
<evidence type="ECO:0000256" key="6">
    <source>
        <dbReference type="SAM" id="Phobius"/>
    </source>
</evidence>
<dbReference type="Gene3D" id="1.20.1560.10">
    <property type="entry name" value="ABC transporter type 1, transmembrane domain"/>
    <property type="match status" value="1"/>
</dbReference>
<evidence type="ECO:0000256" key="3">
    <source>
        <dbReference type="ARBA" id="ARBA00022989"/>
    </source>
</evidence>
<dbReference type="CDD" id="cd07346">
    <property type="entry name" value="ABC_6TM_exporters"/>
    <property type="match status" value="1"/>
</dbReference>
<sequence length="613" mass="64704">MRPLPQPDVGTPPLASPARLLAWQGWRQRDVLAKSLVAGVVAMLASAAAPLLIGRAIDEGLSQGFSGPLFAWCGAMLLAAGVIVVAGIYNHIWDVENWVRASLSFSQLVGYKASRSGHAITRKLPTGEVVAAVANDALRVGDMYSMVGRFAGGAMAYAVVVAIMLSAHLQLGLVLALGVPVVAAVLGLLVKPLQSRQTTQREATGRLTSLGSDTVSGLRILRGIGGEDVFAGRYARQSQEVRRQGVRVAVLQSVLDGLQVLLPGLLAVAVLWLGARAAVRGEITGGQLVTFYGYAAFLAWPVQMATQMLQMVIRAVISSRKILDVLRVTEATPVATDPAEAPSAGAELVDETSGLRLRPGRVVGLVGADPDASAAVATRLGRFDDEAEAATPVRLGGVLLADLDKEALRRRVVVSEATPHLFSGVLGTELDARGRATEADLLAAMFTADAHDVLDSVPGGLAGELPEKGRSLSGGQRQRVALARALLTDPEILVLVEPTSAVDAHTEARIAERVAQVRRGRTTLVVTASPLVLDRLDEVLLLDDDGRVTASGTHDELLRRPDPDGAAYRAVVGRSMADPGPDEQDERPEEGDRHDEQTDGQPDRSSMEGAARR</sequence>
<dbReference type="PANTHER" id="PTHR43394:SF1">
    <property type="entry name" value="ATP-BINDING CASSETTE SUB-FAMILY B MEMBER 10, MITOCHONDRIAL"/>
    <property type="match status" value="1"/>
</dbReference>
<protein>
    <submittedName>
        <fullName evidence="9">ABC transporter</fullName>
    </submittedName>
</protein>
<dbReference type="PROSITE" id="PS50893">
    <property type="entry name" value="ABC_TRANSPORTER_2"/>
    <property type="match status" value="1"/>
</dbReference>
<evidence type="ECO:0000256" key="4">
    <source>
        <dbReference type="ARBA" id="ARBA00023136"/>
    </source>
</evidence>
<dbReference type="EMBL" id="BMDG01000010">
    <property type="protein sequence ID" value="GGI09992.1"/>
    <property type="molecule type" value="Genomic_DNA"/>
</dbReference>
<feature type="transmembrane region" description="Helical" evidence="6">
    <location>
        <begin position="171"/>
        <end position="190"/>
    </location>
</feature>